<gene>
    <name evidence="5" type="ORF">A6769_01765</name>
</gene>
<evidence type="ECO:0000256" key="4">
    <source>
        <dbReference type="ARBA" id="ARBA00023239"/>
    </source>
</evidence>
<dbReference type="GO" id="GO:0030089">
    <property type="term" value="C:phycobilisome"/>
    <property type="evidence" value="ECO:0007669"/>
    <property type="project" value="UniProtKB-KW"/>
</dbReference>
<dbReference type="Proteomes" id="UP000252085">
    <property type="component" value="Unassembled WGS sequence"/>
</dbReference>
<dbReference type="InterPro" id="IPR004155">
    <property type="entry name" value="PBS_lyase_HEAT"/>
</dbReference>
<dbReference type="PANTHER" id="PTHR12697">
    <property type="entry name" value="PBS LYASE HEAT-LIKE PROTEIN"/>
    <property type="match status" value="1"/>
</dbReference>
<dbReference type="Gene3D" id="1.25.10.10">
    <property type="entry name" value="Leucine-rich Repeat Variant"/>
    <property type="match status" value="2"/>
</dbReference>
<comment type="caution">
    <text evidence="5">The sequence shown here is derived from an EMBL/GenBank/DDBJ whole genome shotgun (WGS) entry which is preliminary data.</text>
</comment>
<protein>
    <submittedName>
        <fullName evidence="5">Glycosyl transferase family 2</fullName>
    </submittedName>
</protein>
<keyword evidence="2" id="KW-0042">Antenna complex</keyword>
<proteinExistence type="inferred from homology"/>
<evidence type="ECO:0000256" key="3">
    <source>
        <dbReference type="ARBA" id="ARBA00022738"/>
    </source>
</evidence>
<dbReference type="AlphaFoldDB" id="A0A367S110"/>
<keyword evidence="5" id="KW-0808">Transferase</keyword>
<dbReference type="InterPro" id="IPR011989">
    <property type="entry name" value="ARM-like"/>
</dbReference>
<accession>A0A367S110</accession>
<sequence>MLNSETQSGEDSLNLSHAETDALFKAVSKQLALNTFNSDDQELLKQMVESMADSRGMVRLSFAEALGKIGKPATPLLMEAVANHPNPVVRRASAKTLTLIADPIAVPTLVNALLNDEDMVVKTSSVGGLAKIGEAAVPALLKILASTEYPESAKGHAVWALGFIGAGAKEHLYREINSDSAEVRAAVVGAIAKIAQEGTQEGAFNILINALNDPSEIVRCEAAAALGSLTYRSAIPSLVELLHHPDWETRKAAALALMKIGDGAALEPLQAALTEEEEAGVQAVINLAISQIERQLEEEAWE</sequence>
<dbReference type="SUPFAM" id="SSF48371">
    <property type="entry name" value="ARM repeat"/>
    <property type="match status" value="1"/>
</dbReference>
<dbReference type="SMART" id="SM00567">
    <property type="entry name" value="EZ_HEAT"/>
    <property type="match status" value="6"/>
</dbReference>
<keyword evidence="3" id="KW-0605">Phycobilisome</keyword>
<dbReference type="PANTHER" id="PTHR12697:SF5">
    <property type="entry name" value="DEOXYHYPUSINE HYDROXYLASE"/>
    <property type="match status" value="1"/>
</dbReference>
<evidence type="ECO:0000313" key="6">
    <source>
        <dbReference type="Proteomes" id="UP000252085"/>
    </source>
</evidence>
<reference evidence="5 6" key="1">
    <citation type="submission" date="2016-04" db="EMBL/GenBank/DDBJ databases">
        <authorList>
            <person name="Evans L.H."/>
            <person name="Alamgir A."/>
            <person name="Owens N."/>
            <person name="Weber N.D."/>
            <person name="Virtaneva K."/>
            <person name="Barbian K."/>
            <person name="Babar A."/>
            <person name="Rosenke K."/>
        </authorList>
    </citation>
    <scope>NUCLEOTIDE SEQUENCE [LARGE SCALE GENOMIC DNA]</scope>
    <source>
        <strain evidence="5">NIES-2108</strain>
    </source>
</reference>
<dbReference type="InterPro" id="IPR016024">
    <property type="entry name" value="ARM-type_fold"/>
</dbReference>
<organism evidence="5 6">
    <name type="scientific">Nostoc punctiforme NIES-2108</name>
    <dbReference type="NCBI Taxonomy" id="1356359"/>
    <lineage>
        <taxon>Bacteria</taxon>
        <taxon>Bacillati</taxon>
        <taxon>Cyanobacteriota</taxon>
        <taxon>Cyanophyceae</taxon>
        <taxon>Nostocales</taxon>
        <taxon>Nostocaceae</taxon>
        <taxon>Nostoc</taxon>
    </lineage>
</organism>
<evidence type="ECO:0000313" key="5">
    <source>
        <dbReference type="EMBL" id="RCJ41663.1"/>
    </source>
</evidence>
<dbReference type="GO" id="GO:0016740">
    <property type="term" value="F:transferase activity"/>
    <property type="evidence" value="ECO:0007669"/>
    <property type="project" value="UniProtKB-KW"/>
</dbReference>
<dbReference type="GO" id="GO:0016829">
    <property type="term" value="F:lyase activity"/>
    <property type="evidence" value="ECO:0007669"/>
    <property type="project" value="UniProtKB-KW"/>
</dbReference>
<comment type="similarity">
    <text evidence="1">Belongs to the CpcE/RpcE/PecE family.</text>
</comment>
<name>A0A367S110_NOSPU</name>
<dbReference type="EMBL" id="LXQE01000029">
    <property type="protein sequence ID" value="RCJ41663.1"/>
    <property type="molecule type" value="Genomic_DNA"/>
</dbReference>
<keyword evidence="4" id="KW-0456">Lyase</keyword>
<dbReference type="GO" id="GO:0016491">
    <property type="term" value="F:oxidoreductase activity"/>
    <property type="evidence" value="ECO:0007669"/>
    <property type="project" value="TreeGrafter"/>
</dbReference>
<evidence type="ECO:0000256" key="2">
    <source>
        <dbReference type="ARBA" id="ARBA00022549"/>
    </source>
</evidence>
<evidence type="ECO:0000256" key="1">
    <source>
        <dbReference type="ARBA" id="ARBA00009299"/>
    </source>
</evidence>
<dbReference type="Pfam" id="PF13646">
    <property type="entry name" value="HEAT_2"/>
    <property type="match status" value="2"/>
</dbReference>